<organism evidence="2 3">
    <name type="scientific">Halteria grandinella</name>
    <dbReference type="NCBI Taxonomy" id="5974"/>
    <lineage>
        <taxon>Eukaryota</taxon>
        <taxon>Sar</taxon>
        <taxon>Alveolata</taxon>
        <taxon>Ciliophora</taxon>
        <taxon>Intramacronucleata</taxon>
        <taxon>Spirotrichea</taxon>
        <taxon>Stichotrichia</taxon>
        <taxon>Sporadotrichida</taxon>
        <taxon>Halteriidae</taxon>
        <taxon>Halteria</taxon>
    </lineage>
</organism>
<feature type="signal peptide" evidence="1">
    <location>
        <begin position="1"/>
        <end position="19"/>
    </location>
</feature>
<keyword evidence="3" id="KW-1185">Reference proteome</keyword>
<sequence>MKSLFAVLAVLGLATVSRASVIADVGTAIGDLNVGLCLAFQDDVTDETTTCYDSCISSAANIATMFDADDYTDGSFNAAELLQYAQEASITLLTQFNDCQTTEVFYGIDNRLSDLAFTLGTASNVGTQIATTMTYYFYTDDDYQNIGLVLGSFFKSIINFSAPNTST</sequence>
<comment type="caution">
    <text evidence="2">The sequence shown here is derived from an EMBL/GenBank/DDBJ whole genome shotgun (WGS) entry which is preliminary data.</text>
</comment>
<proteinExistence type="predicted"/>
<accession>A0A8J8NLB8</accession>
<evidence type="ECO:0000313" key="2">
    <source>
        <dbReference type="EMBL" id="TNV77322.1"/>
    </source>
</evidence>
<reference evidence="2" key="1">
    <citation type="submission" date="2019-06" db="EMBL/GenBank/DDBJ databases">
        <authorList>
            <person name="Zheng W."/>
        </authorList>
    </citation>
    <scope>NUCLEOTIDE SEQUENCE</scope>
    <source>
        <strain evidence="2">QDHG01</strain>
    </source>
</reference>
<protein>
    <recommendedName>
        <fullName evidence="4">Pectinesterase inhibitor domain-containing protein</fullName>
    </recommendedName>
</protein>
<name>A0A8J8NLB8_HALGN</name>
<dbReference type="Proteomes" id="UP000785679">
    <property type="component" value="Unassembled WGS sequence"/>
</dbReference>
<gene>
    <name evidence="2" type="ORF">FGO68_gene1692</name>
</gene>
<dbReference type="EMBL" id="RRYP01012118">
    <property type="protein sequence ID" value="TNV77322.1"/>
    <property type="molecule type" value="Genomic_DNA"/>
</dbReference>
<keyword evidence="1" id="KW-0732">Signal</keyword>
<evidence type="ECO:0008006" key="4">
    <source>
        <dbReference type="Google" id="ProtNLM"/>
    </source>
</evidence>
<feature type="chain" id="PRO_5035279397" description="Pectinesterase inhibitor domain-containing protein" evidence="1">
    <location>
        <begin position="20"/>
        <end position="167"/>
    </location>
</feature>
<evidence type="ECO:0000256" key="1">
    <source>
        <dbReference type="SAM" id="SignalP"/>
    </source>
</evidence>
<dbReference type="AlphaFoldDB" id="A0A8J8NLB8"/>
<evidence type="ECO:0000313" key="3">
    <source>
        <dbReference type="Proteomes" id="UP000785679"/>
    </source>
</evidence>